<organism evidence="2 3">
    <name type="scientific">Penicillium camemberti (strain FM 013)</name>
    <dbReference type="NCBI Taxonomy" id="1429867"/>
    <lineage>
        <taxon>Eukaryota</taxon>
        <taxon>Fungi</taxon>
        <taxon>Dikarya</taxon>
        <taxon>Ascomycota</taxon>
        <taxon>Pezizomycotina</taxon>
        <taxon>Eurotiomycetes</taxon>
        <taxon>Eurotiomycetidae</taxon>
        <taxon>Eurotiales</taxon>
        <taxon>Aspergillaceae</taxon>
        <taxon>Penicillium</taxon>
    </lineage>
</organism>
<gene>
    <name evidence="2" type="ORF">PCAMFM013_S073g000016</name>
</gene>
<accession>A0A0G4PXF9</accession>
<protein>
    <submittedName>
        <fullName evidence="2">Str. FM013</fullName>
    </submittedName>
</protein>
<dbReference type="AlphaFoldDB" id="A0A0G4PXF9"/>
<evidence type="ECO:0000313" key="2">
    <source>
        <dbReference type="EMBL" id="CRL31085.1"/>
    </source>
</evidence>
<proteinExistence type="predicted"/>
<name>A0A0G4PXF9_PENC3</name>
<dbReference type="Proteomes" id="UP000053732">
    <property type="component" value="Unassembled WGS sequence"/>
</dbReference>
<evidence type="ECO:0000256" key="1">
    <source>
        <dbReference type="SAM" id="MobiDB-lite"/>
    </source>
</evidence>
<evidence type="ECO:0000313" key="3">
    <source>
        <dbReference type="Proteomes" id="UP000053732"/>
    </source>
</evidence>
<feature type="region of interest" description="Disordered" evidence="1">
    <location>
        <begin position="14"/>
        <end position="34"/>
    </location>
</feature>
<reference evidence="2 3" key="1">
    <citation type="journal article" date="2014" name="Nat. Commun.">
        <title>Multiple recent horizontal transfers of a large genomic region in cheese making fungi.</title>
        <authorList>
            <person name="Cheeseman K."/>
            <person name="Ropars J."/>
            <person name="Renault P."/>
            <person name="Dupont J."/>
            <person name="Gouzy J."/>
            <person name="Branca A."/>
            <person name="Abraham A.L."/>
            <person name="Ceppi M."/>
            <person name="Conseiller E."/>
            <person name="Debuchy R."/>
            <person name="Malagnac F."/>
            <person name="Goarin A."/>
            <person name="Silar P."/>
            <person name="Lacoste S."/>
            <person name="Sallet E."/>
            <person name="Bensimon A."/>
            <person name="Giraud T."/>
            <person name="Brygoo Y."/>
        </authorList>
    </citation>
    <scope>NUCLEOTIDE SEQUENCE [LARGE SCALE GENOMIC DNA]</scope>
    <source>
        <strain evidence="3">FM 013</strain>
    </source>
</reference>
<dbReference type="EMBL" id="HG793205">
    <property type="protein sequence ID" value="CRL31085.1"/>
    <property type="molecule type" value="Genomic_DNA"/>
</dbReference>
<sequence>MDCQSLDRVIRFDNQARPHRTTDPLSHGLADPTKPINDVSNQCLGLTRRVLAGASCSSNVHAVQ</sequence>
<keyword evidence="3" id="KW-1185">Reference proteome</keyword>